<dbReference type="RefSeq" id="WP_182803644.1">
    <property type="nucleotide sequence ID" value="NZ_CP060007.1"/>
</dbReference>
<dbReference type="EMBL" id="CP060007">
    <property type="protein sequence ID" value="QNA44984.1"/>
    <property type="molecule type" value="Genomic_DNA"/>
</dbReference>
<dbReference type="InterPro" id="IPR050680">
    <property type="entry name" value="YpeA/RimI_acetyltransf"/>
</dbReference>
<name>A0A7G5XHN1_9BACT</name>
<protein>
    <submittedName>
        <fullName evidence="4">GNAT family N-acetyltransferase</fullName>
    </submittedName>
</protein>
<sequence>MPSLNKKVDIKLYAEKITTYAVRFEAWYADELIGLVAAYFNDEKQASFITNVSTVPQYSGKGIASQLMKECISFANANRFNGITLRVAQHNSNAIALYSKFGFQQTGLEEGEVVMQKELAGE</sequence>
<dbReference type="InterPro" id="IPR000182">
    <property type="entry name" value="GNAT_dom"/>
</dbReference>
<dbReference type="Proteomes" id="UP000515344">
    <property type="component" value="Chromosome"/>
</dbReference>
<evidence type="ECO:0000313" key="5">
    <source>
        <dbReference type="Proteomes" id="UP000515344"/>
    </source>
</evidence>
<dbReference type="Pfam" id="PF00583">
    <property type="entry name" value="Acetyltransf_1"/>
    <property type="match status" value="1"/>
</dbReference>
<keyword evidence="2" id="KW-0012">Acyltransferase</keyword>
<organism evidence="4 5">
    <name type="scientific">Lacibacter sediminis</name>
    <dbReference type="NCBI Taxonomy" id="2760713"/>
    <lineage>
        <taxon>Bacteria</taxon>
        <taxon>Pseudomonadati</taxon>
        <taxon>Bacteroidota</taxon>
        <taxon>Chitinophagia</taxon>
        <taxon>Chitinophagales</taxon>
        <taxon>Chitinophagaceae</taxon>
        <taxon>Lacibacter</taxon>
    </lineage>
</organism>
<dbReference type="CDD" id="cd04301">
    <property type="entry name" value="NAT_SF"/>
    <property type="match status" value="1"/>
</dbReference>
<dbReference type="InterPro" id="IPR016181">
    <property type="entry name" value="Acyl_CoA_acyltransferase"/>
</dbReference>
<evidence type="ECO:0000256" key="1">
    <source>
        <dbReference type="ARBA" id="ARBA00022679"/>
    </source>
</evidence>
<keyword evidence="1" id="KW-0808">Transferase</keyword>
<keyword evidence="5" id="KW-1185">Reference proteome</keyword>
<accession>A0A7G5XHN1</accession>
<dbReference type="PROSITE" id="PS51186">
    <property type="entry name" value="GNAT"/>
    <property type="match status" value="1"/>
</dbReference>
<proteinExistence type="predicted"/>
<evidence type="ECO:0000313" key="4">
    <source>
        <dbReference type="EMBL" id="QNA44984.1"/>
    </source>
</evidence>
<dbReference type="AlphaFoldDB" id="A0A7G5XHN1"/>
<dbReference type="GO" id="GO:0016747">
    <property type="term" value="F:acyltransferase activity, transferring groups other than amino-acyl groups"/>
    <property type="evidence" value="ECO:0007669"/>
    <property type="project" value="InterPro"/>
</dbReference>
<dbReference type="KEGG" id="lacs:H4075_01975"/>
<evidence type="ECO:0000259" key="3">
    <source>
        <dbReference type="PROSITE" id="PS51186"/>
    </source>
</evidence>
<dbReference type="PANTHER" id="PTHR43420">
    <property type="entry name" value="ACETYLTRANSFERASE"/>
    <property type="match status" value="1"/>
</dbReference>
<gene>
    <name evidence="4" type="ORF">H4075_01975</name>
</gene>
<dbReference type="Gene3D" id="3.40.630.30">
    <property type="match status" value="1"/>
</dbReference>
<feature type="domain" description="N-acetyltransferase" evidence="3">
    <location>
        <begin position="1"/>
        <end position="120"/>
    </location>
</feature>
<evidence type="ECO:0000256" key="2">
    <source>
        <dbReference type="ARBA" id="ARBA00023315"/>
    </source>
</evidence>
<reference evidence="5" key="1">
    <citation type="submission" date="2020-08" db="EMBL/GenBank/DDBJ databases">
        <title>Lacibacter sp. S13-6-6 genome sequencing.</title>
        <authorList>
            <person name="Jin L."/>
        </authorList>
    </citation>
    <scope>NUCLEOTIDE SEQUENCE [LARGE SCALE GENOMIC DNA]</scope>
    <source>
        <strain evidence="5">S13-6-6</strain>
    </source>
</reference>
<dbReference type="SUPFAM" id="SSF55729">
    <property type="entry name" value="Acyl-CoA N-acyltransferases (Nat)"/>
    <property type="match status" value="1"/>
</dbReference>